<dbReference type="InterPro" id="IPR009248">
    <property type="entry name" value="SbmA_BacA"/>
</dbReference>
<keyword evidence="4" id="KW-1133">Transmembrane helix</keyword>
<evidence type="ECO:0000256" key="1">
    <source>
        <dbReference type="ARBA" id="ARBA00004651"/>
    </source>
</evidence>
<dbReference type="PANTHER" id="PTHR11384">
    <property type="entry name" value="ATP-BINDING CASSETTE, SUB-FAMILY D MEMBER"/>
    <property type="match status" value="1"/>
</dbReference>
<reference evidence="6" key="1">
    <citation type="submission" date="2022-10" db="EMBL/GenBank/DDBJ databases">
        <title>Complete genome sequence of Agrobacterium salinitolerans CFBP5507.</title>
        <authorList>
            <person name="Tchabashvili S."/>
            <person name="Yen H.-C."/>
            <person name="Haryono M."/>
            <person name="Lin Y.-C."/>
            <person name="Lai E.-M."/>
            <person name="Kuo C.-H."/>
        </authorList>
    </citation>
    <scope>NUCLEOTIDE SEQUENCE</scope>
    <source>
        <strain evidence="6">CFBP5507</strain>
    </source>
</reference>
<name>A0A4Z1RDV6_9HYPH</name>
<dbReference type="GO" id="GO:1904680">
    <property type="term" value="F:peptide transmembrane transporter activity"/>
    <property type="evidence" value="ECO:0007669"/>
    <property type="project" value="InterPro"/>
</dbReference>
<accession>A0A4Z1RDV6</accession>
<dbReference type="InterPro" id="IPR050835">
    <property type="entry name" value="ABC_transporter_sub-D"/>
</dbReference>
<sequence>MFHCFFPKPKLFFTSAFVWAMAMIGVWYAGGRNWGAIIGLPPLPAGQEPVIGVSVFWSTPFLWFYIYYAVAALIFSAFWFWYHPHRWQNWSVLGSALIIFATYFSVQVSVAVNAWYGPFYDLIQQALARTAPVTAEQLYMGSLGFAGIAFVAIFVGVLNLFFVSHYIFRWRTAMNEFYMSNWDRLRHIEGASQRVQEDTMRFSSTVEGLGVGFVRAIMTLIAFLPVLFTFSETITDLPLFGAVPHTLVWAAIVWSVFGTVFLALVGIKLPGLEFRNQRVEAAYRKELVYGEDHEERADPLTIGELFANVRKNYFRLYFHYLYFNVARIFYLQADNIFGTLVLIPSIVAGKVTLGLMNQVLNVFEQVRGSFQYLVNSWTTIVELLSIYKRLKAFEAAIEGQELPEIDQRYLLREAKGGELNANRP</sequence>
<dbReference type="GO" id="GO:0005524">
    <property type="term" value="F:ATP binding"/>
    <property type="evidence" value="ECO:0007669"/>
    <property type="project" value="InterPro"/>
</dbReference>
<keyword evidence="2" id="KW-0813">Transport</keyword>
<dbReference type="GO" id="GO:0015833">
    <property type="term" value="P:peptide transport"/>
    <property type="evidence" value="ECO:0007669"/>
    <property type="project" value="InterPro"/>
</dbReference>
<comment type="subcellular location">
    <subcellularLocation>
        <location evidence="1">Cell membrane</location>
        <topology evidence="1">Multi-pass membrane protein</topology>
    </subcellularLocation>
</comment>
<dbReference type="GO" id="GO:0005886">
    <property type="term" value="C:plasma membrane"/>
    <property type="evidence" value="ECO:0007669"/>
    <property type="project" value="UniProtKB-SubCell"/>
</dbReference>
<evidence type="ECO:0000313" key="7">
    <source>
        <dbReference type="Proteomes" id="UP000298735"/>
    </source>
</evidence>
<dbReference type="PANTHER" id="PTHR11384:SF59">
    <property type="entry name" value="LYSOSOMAL COBALAMIN TRANSPORTER ABCD4"/>
    <property type="match status" value="1"/>
</dbReference>
<dbReference type="Pfam" id="PF05992">
    <property type="entry name" value="SbmA_BacA"/>
    <property type="match status" value="1"/>
</dbReference>
<dbReference type="EMBL" id="CP109968">
    <property type="protein sequence ID" value="UYZ06626.1"/>
    <property type="molecule type" value="Genomic_DNA"/>
</dbReference>
<proteinExistence type="predicted"/>
<dbReference type="KEGG" id="asal:CFBP5507_10255"/>
<evidence type="ECO:0000256" key="5">
    <source>
        <dbReference type="ARBA" id="ARBA00023136"/>
    </source>
</evidence>
<dbReference type="AlphaFoldDB" id="A0A4Z1RDV6"/>
<keyword evidence="5" id="KW-0472">Membrane</keyword>
<gene>
    <name evidence="6" type="primary">sbmA</name>
    <name evidence="6" type="ORF">CFBP5507_10255</name>
</gene>
<evidence type="ECO:0000256" key="2">
    <source>
        <dbReference type="ARBA" id="ARBA00022448"/>
    </source>
</evidence>
<keyword evidence="3" id="KW-0812">Transmembrane</keyword>
<protein>
    <submittedName>
        <fullName evidence="6">Peptide antibiotic transporter SbmA</fullName>
    </submittedName>
</protein>
<evidence type="ECO:0000256" key="4">
    <source>
        <dbReference type="ARBA" id="ARBA00022989"/>
    </source>
</evidence>
<dbReference type="NCBIfam" id="NF008306">
    <property type="entry name" value="PRK11098.1"/>
    <property type="match status" value="1"/>
</dbReference>
<evidence type="ECO:0000256" key="3">
    <source>
        <dbReference type="ARBA" id="ARBA00022692"/>
    </source>
</evidence>
<dbReference type="RefSeq" id="WP_137410797.1">
    <property type="nucleotide sequence ID" value="NZ_CP109968.1"/>
</dbReference>
<dbReference type="NCBIfam" id="NF009036">
    <property type="entry name" value="PRK12369.1"/>
    <property type="match status" value="1"/>
</dbReference>
<dbReference type="OrthoDB" id="8233587at2"/>
<dbReference type="InterPro" id="IPR036640">
    <property type="entry name" value="ABC1_TM_sf"/>
</dbReference>
<dbReference type="Proteomes" id="UP000298735">
    <property type="component" value="Chromosome Circular"/>
</dbReference>
<evidence type="ECO:0000313" key="6">
    <source>
        <dbReference type="EMBL" id="UYZ06626.1"/>
    </source>
</evidence>
<dbReference type="SUPFAM" id="SSF90123">
    <property type="entry name" value="ABC transporter transmembrane region"/>
    <property type="match status" value="1"/>
</dbReference>
<organism evidence="6 7">
    <name type="scientific">Agrobacterium salinitolerans</name>
    <dbReference type="NCBI Taxonomy" id="1183413"/>
    <lineage>
        <taxon>Bacteria</taxon>
        <taxon>Pseudomonadati</taxon>
        <taxon>Pseudomonadota</taxon>
        <taxon>Alphaproteobacteria</taxon>
        <taxon>Hyphomicrobiales</taxon>
        <taxon>Rhizobiaceae</taxon>
        <taxon>Rhizobium/Agrobacterium group</taxon>
        <taxon>Agrobacterium</taxon>
    </lineage>
</organism>